<proteinExistence type="predicted"/>
<keyword evidence="1" id="KW-0238">DNA-binding</keyword>
<keyword evidence="2" id="KW-1185">Reference proteome</keyword>
<name>A0ABY2XHY4_9GAMM</name>
<reference evidence="1 2" key="1">
    <citation type="submission" date="2019-05" db="EMBL/GenBank/DDBJ databases">
        <title>Genome of Alcanivorax gelatiniphagus, an oil degrading marine bacteria.</title>
        <authorList>
            <person name="Kwon K.K."/>
        </authorList>
    </citation>
    <scope>NUCLEOTIDE SEQUENCE [LARGE SCALE GENOMIC DNA]</scope>
    <source>
        <strain evidence="1 2">MEBiC 08158</strain>
    </source>
</reference>
<accession>A0ABY2XHY4</accession>
<dbReference type="GO" id="GO:0003677">
    <property type="term" value="F:DNA binding"/>
    <property type="evidence" value="ECO:0007669"/>
    <property type="project" value="UniProtKB-KW"/>
</dbReference>
<sequence length="69" mass="7963">MKFYAADKQVRCLHCGGESFSSRQVQLNTWFATFLNLDWLNRRATALECTACGQIQWFKQKPTTASEND</sequence>
<dbReference type="EMBL" id="VCQT01000045">
    <property type="protein sequence ID" value="TMW10875.1"/>
    <property type="molecule type" value="Genomic_DNA"/>
</dbReference>
<gene>
    <name evidence="1" type="ORF">FGS76_16325</name>
</gene>
<dbReference type="Proteomes" id="UP000739180">
    <property type="component" value="Unassembled WGS sequence"/>
</dbReference>
<comment type="caution">
    <text evidence="1">The sequence shown here is derived from an EMBL/GenBank/DDBJ whole genome shotgun (WGS) entry which is preliminary data.</text>
</comment>
<organism evidence="1 2">
    <name type="scientific">Alloalcanivorax gelatiniphagus</name>
    <dbReference type="NCBI Taxonomy" id="1194167"/>
    <lineage>
        <taxon>Bacteria</taxon>
        <taxon>Pseudomonadati</taxon>
        <taxon>Pseudomonadota</taxon>
        <taxon>Gammaproteobacteria</taxon>
        <taxon>Oceanospirillales</taxon>
        <taxon>Alcanivoracaceae</taxon>
        <taxon>Alloalcanivorax</taxon>
    </lineage>
</organism>
<evidence type="ECO:0000313" key="2">
    <source>
        <dbReference type="Proteomes" id="UP000739180"/>
    </source>
</evidence>
<evidence type="ECO:0000313" key="1">
    <source>
        <dbReference type="EMBL" id="TMW10875.1"/>
    </source>
</evidence>
<protein>
    <submittedName>
        <fullName evidence="1">DNA-binding protein</fullName>
    </submittedName>
</protein>